<dbReference type="InterPro" id="IPR002656">
    <property type="entry name" value="Acyl_transf_3_dom"/>
</dbReference>
<geneLocation type="plasmid" evidence="3 4">
    <name>megaplasmid</name>
</geneLocation>
<sequence>MSQIEAGLKRGNNLDLLRLLAALSVLVGHSWPLTGTPGDPLFRLVGYYSGNVGLAVFFVLSGLLVARSVENHSTGSYLMRRCLRILPALAAVLTFEIFVVGPIFYDGPVHEYFARSPWTRYYNLLLFGMTFNLKGVFEGNPLPGVNGSAWTLAVEATFYLMLPILAFLGLLTRRATLCLFLAFSAGYASCRLAGYDFHRAGPVLLQGVALHPFLKWGSYFALGTAFWAWRDRVRFEPGIALCCLLILLFCRRMPGAEWALLPFGGYVIIYAGLACGQLVKAYDRLGDLSYGLYIYAWPIQQWIVAVTGNAVGPWTLTAITVPVVGMLAFASWHLLERPALSLARGRVRPDRGAGATGVGTSGAQA</sequence>
<dbReference type="GO" id="GO:0009103">
    <property type="term" value="P:lipopolysaccharide biosynthetic process"/>
    <property type="evidence" value="ECO:0007669"/>
    <property type="project" value="TreeGrafter"/>
</dbReference>
<name>C5B4B2_METEA</name>
<protein>
    <recommendedName>
        <fullName evidence="2">Acyltransferase 3 domain-containing protein</fullName>
    </recommendedName>
</protein>
<reference evidence="3 4" key="1">
    <citation type="journal article" date="2009" name="PLoS ONE">
        <title>Methylobacterium genome sequences: a reference blueprint to investigate microbial metabolism of C1 compounds from natural and industrial sources.</title>
        <authorList>
            <person name="Vuilleumier S."/>
            <person name="Chistoserdova L."/>
            <person name="Lee M.-C."/>
            <person name="Bringel F."/>
            <person name="Lajus A."/>
            <person name="Zhou Y."/>
            <person name="Gourion B."/>
            <person name="Barbe V."/>
            <person name="Chang J."/>
            <person name="Cruveiller S."/>
            <person name="Dossat C."/>
            <person name="Gillett W."/>
            <person name="Gruffaz C."/>
            <person name="Haugen E."/>
            <person name="Hourcade E."/>
            <person name="Levy R."/>
            <person name="Mangenot S."/>
            <person name="Muller E."/>
            <person name="Nadalig T."/>
            <person name="Pagni M."/>
            <person name="Penny C."/>
            <person name="Peyraud R."/>
            <person name="Robinson D.G."/>
            <person name="Roche D."/>
            <person name="Rouy Z."/>
            <person name="Saenampechek C."/>
            <person name="Salvignol G."/>
            <person name="Vallenet D."/>
            <person name="Wu Z."/>
            <person name="Marx C.J."/>
            <person name="Vorholt J.A."/>
            <person name="Olson M.V."/>
            <person name="Kaul R."/>
            <person name="Weissenbach J."/>
            <person name="Medigue C."/>
            <person name="Lidstrom M.E."/>
        </authorList>
    </citation>
    <scope>NUCLEOTIDE SEQUENCE [LARGE SCALE GENOMIC DNA]</scope>
    <source>
        <strain evidence="4">ATCC 14718 / DSM 1338 / JCM 2805 / NCIMB 9133 / AM1</strain>
    </source>
</reference>
<feature type="transmembrane region" description="Helical" evidence="1">
    <location>
        <begin position="45"/>
        <end position="65"/>
    </location>
</feature>
<dbReference type="GO" id="GO:0016747">
    <property type="term" value="F:acyltransferase activity, transferring groups other than amino-acyl groups"/>
    <property type="evidence" value="ECO:0007669"/>
    <property type="project" value="InterPro"/>
</dbReference>
<dbReference type="GO" id="GO:0016020">
    <property type="term" value="C:membrane"/>
    <property type="evidence" value="ECO:0007669"/>
    <property type="project" value="TreeGrafter"/>
</dbReference>
<keyword evidence="4" id="KW-1185">Reference proteome</keyword>
<feature type="transmembrane region" description="Helical" evidence="1">
    <location>
        <begin position="235"/>
        <end position="254"/>
    </location>
</feature>
<keyword evidence="3" id="KW-0614">Plasmid</keyword>
<feature type="transmembrane region" description="Helical" evidence="1">
    <location>
        <begin position="314"/>
        <end position="335"/>
    </location>
</feature>
<evidence type="ECO:0000313" key="4">
    <source>
        <dbReference type="Proteomes" id="UP000009081"/>
    </source>
</evidence>
<dbReference type="AlphaFoldDB" id="C5B4B2"/>
<gene>
    <name evidence="3" type="ordered locus">MexAM1_META2p0442</name>
</gene>
<feature type="transmembrane region" description="Helical" evidence="1">
    <location>
        <begin position="149"/>
        <end position="170"/>
    </location>
</feature>
<dbReference type="KEGG" id="mea:Mex_2p0442"/>
<keyword evidence="1" id="KW-1133">Transmembrane helix</keyword>
<feature type="transmembrane region" description="Helical" evidence="1">
    <location>
        <begin position="85"/>
        <end position="105"/>
    </location>
</feature>
<proteinExistence type="predicted"/>
<evidence type="ECO:0000256" key="1">
    <source>
        <dbReference type="SAM" id="Phobius"/>
    </source>
</evidence>
<feature type="transmembrane region" description="Helical" evidence="1">
    <location>
        <begin position="260"/>
        <end position="279"/>
    </location>
</feature>
<dbReference type="InterPro" id="IPR050879">
    <property type="entry name" value="Acyltransferase_3"/>
</dbReference>
<evidence type="ECO:0000313" key="3">
    <source>
        <dbReference type="EMBL" id="ACS43294.1"/>
    </source>
</evidence>
<keyword evidence="1" id="KW-0472">Membrane</keyword>
<dbReference type="RefSeq" id="WP_003596909.1">
    <property type="nucleotide sequence ID" value="NC_012811.1"/>
</dbReference>
<dbReference type="PANTHER" id="PTHR23028">
    <property type="entry name" value="ACETYLTRANSFERASE"/>
    <property type="match status" value="1"/>
</dbReference>
<dbReference type="PANTHER" id="PTHR23028:SF53">
    <property type="entry name" value="ACYL_TRANSF_3 DOMAIN-CONTAINING PROTEIN"/>
    <property type="match status" value="1"/>
</dbReference>
<keyword evidence="1" id="KW-0812">Transmembrane</keyword>
<evidence type="ECO:0000259" key="2">
    <source>
        <dbReference type="Pfam" id="PF01757"/>
    </source>
</evidence>
<organism evidence="3 4">
    <name type="scientific">Methylorubrum extorquens (strain ATCC 14718 / DSM 1338 / JCM 2805 / NCIMB 9133 / AM1)</name>
    <name type="common">Methylobacterium extorquens</name>
    <dbReference type="NCBI Taxonomy" id="272630"/>
    <lineage>
        <taxon>Bacteria</taxon>
        <taxon>Pseudomonadati</taxon>
        <taxon>Pseudomonadota</taxon>
        <taxon>Alphaproteobacteria</taxon>
        <taxon>Hyphomicrobiales</taxon>
        <taxon>Methylobacteriaceae</taxon>
        <taxon>Methylorubrum</taxon>
    </lineage>
</organism>
<dbReference type="Proteomes" id="UP000009081">
    <property type="component" value="Plasmid megaplasmid"/>
</dbReference>
<accession>C5B4B2</accession>
<dbReference type="HOGENOM" id="CLU_005679_0_1_5"/>
<feature type="transmembrane region" description="Helical" evidence="1">
    <location>
        <begin position="177"/>
        <end position="197"/>
    </location>
</feature>
<dbReference type="Pfam" id="PF01757">
    <property type="entry name" value="Acyl_transf_3"/>
    <property type="match status" value="1"/>
</dbReference>
<dbReference type="EMBL" id="CP001511">
    <property type="protein sequence ID" value="ACS43294.1"/>
    <property type="molecule type" value="Genomic_DNA"/>
</dbReference>
<dbReference type="OrthoDB" id="9767863at2"/>
<feature type="domain" description="Acyltransferase 3" evidence="2">
    <location>
        <begin position="13"/>
        <end position="323"/>
    </location>
</feature>
<feature type="transmembrane region" description="Helical" evidence="1">
    <location>
        <begin position="16"/>
        <end position="33"/>
    </location>
</feature>